<comment type="caution">
    <text evidence="4">The sequence shown here is derived from an EMBL/GenBank/DDBJ whole genome shotgun (WGS) entry which is preliminary data.</text>
</comment>
<dbReference type="InterPro" id="IPR018376">
    <property type="entry name" value="Enoyl-CoA_hyd/isom_CS"/>
</dbReference>
<dbReference type="AlphaFoldDB" id="A0A853FTU4"/>
<accession>A0A853FTU4</accession>
<dbReference type="InterPro" id="IPR001753">
    <property type="entry name" value="Enoyl-CoA_hydra/iso"/>
</dbReference>
<protein>
    <submittedName>
        <fullName evidence="4">Enoyl-CoA hydratase/isomerase family protein</fullName>
    </submittedName>
</protein>
<keyword evidence="4" id="KW-0413">Isomerase</keyword>
<evidence type="ECO:0000256" key="2">
    <source>
        <dbReference type="RuleBase" id="RU003707"/>
    </source>
</evidence>
<dbReference type="PANTHER" id="PTHR43802:SF1">
    <property type="entry name" value="IP11341P-RELATED"/>
    <property type="match status" value="1"/>
</dbReference>
<organism evidence="4 5">
    <name type="scientific">Parapusillimonas granuli</name>
    <dbReference type="NCBI Taxonomy" id="380911"/>
    <lineage>
        <taxon>Bacteria</taxon>
        <taxon>Pseudomonadati</taxon>
        <taxon>Pseudomonadota</taxon>
        <taxon>Betaproteobacteria</taxon>
        <taxon>Burkholderiales</taxon>
        <taxon>Alcaligenaceae</taxon>
        <taxon>Parapusillimonas</taxon>
    </lineage>
</organism>
<dbReference type="RefSeq" id="WP_180154663.1">
    <property type="nucleotide sequence ID" value="NZ_JACCEM010000004.1"/>
</dbReference>
<evidence type="ECO:0000313" key="5">
    <source>
        <dbReference type="Proteomes" id="UP000559809"/>
    </source>
</evidence>
<sequence length="244" mass="26413">MSVLYESNEGIALITIDRADKRNAINPAVAQGLTDAWVRFAESDDLVAILTGAGNDAFCVGADLKDLPGEVWQALPNFAVPCDKPIIAAVSGYVIGAGASMALYSDIVIASESASFIYPEAKVGMFQGIMGGFPKKMPFGVGLEWTTTGEPMSAQRAYEIGFVNKLTPVGEQVNEAMALARKIAVNAPLVVRTMKRLALETLPRSPMDEFYPQKRRLEAIAQSQDAQEGVNAFREKRPPRFQGR</sequence>
<dbReference type="SUPFAM" id="SSF52096">
    <property type="entry name" value="ClpP/crotonase"/>
    <property type="match status" value="1"/>
</dbReference>
<comment type="similarity">
    <text evidence="1 2">Belongs to the enoyl-CoA hydratase/isomerase family.</text>
</comment>
<gene>
    <name evidence="4" type="ORF">H0A72_08595</name>
</gene>
<evidence type="ECO:0000256" key="3">
    <source>
        <dbReference type="SAM" id="MobiDB-lite"/>
    </source>
</evidence>
<dbReference type="PANTHER" id="PTHR43802">
    <property type="entry name" value="ENOYL-COA HYDRATASE"/>
    <property type="match status" value="1"/>
</dbReference>
<dbReference type="Gene3D" id="3.90.226.10">
    <property type="entry name" value="2-enoyl-CoA Hydratase, Chain A, domain 1"/>
    <property type="match status" value="1"/>
</dbReference>
<dbReference type="Pfam" id="PF00378">
    <property type="entry name" value="ECH_1"/>
    <property type="match status" value="1"/>
</dbReference>
<dbReference type="InterPro" id="IPR014748">
    <property type="entry name" value="Enoyl-CoA_hydra_C"/>
</dbReference>
<reference evidence="4 5" key="1">
    <citation type="submission" date="2020-07" db="EMBL/GenBank/DDBJ databases">
        <title>Taxonomic revisions and descriptions of new bacterial species based on genomic comparisons in the high-G+C-content subgroup of the family Alcaligenaceae.</title>
        <authorList>
            <person name="Szabo A."/>
            <person name="Felfoldi T."/>
        </authorList>
    </citation>
    <scope>NUCLEOTIDE SEQUENCE [LARGE SCALE GENOMIC DNA]</scope>
    <source>
        <strain evidence="4 5">LMG 24012</strain>
    </source>
</reference>
<dbReference type="Gene3D" id="1.10.12.10">
    <property type="entry name" value="Lyase 2-enoyl-coa Hydratase, Chain A, domain 2"/>
    <property type="match status" value="1"/>
</dbReference>
<name>A0A853FTU4_9BURK</name>
<evidence type="ECO:0000313" key="4">
    <source>
        <dbReference type="EMBL" id="NYT49364.1"/>
    </source>
</evidence>
<dbReference type="GO" id="GO:0016853">
    <property type="term" value="F:isomerase activity"/>
    <property type="evidence" value="ECO:0007669"/>
    <property type="project" value="UniProtKB-KW"/>
</dbReference>
<dbReference type="InterPro" id="IPR029045">
    <property type="entry name" value="ClpP/crotonase-like_dom_sf"/>
</dbReference>
<evidence type="ECO:0000256" key="1">
    <source>
        <dbReference type="ARBA" id="ARBA00005254"/>
    </source>
</evidence>
<feature type="region of interest" description="Disordered" evidence="3">
    <location>
        <begin position="221"/>
        <end position="244"/>
    </location>
</feature>
<dbReference type="Proteomes" id="UP000559809">
    <property type="component" value="Unassembled WGS sequence"/>
</dbReference>
<keyword evidence="5" id="KW-1185">Reference proteome</keyword>
<dbReference type="PROSITE" id="PS00166">
    <property type="entry name" value="ENOYL_COA_HYDRATASE"/>
    <property type="match status" value="1"/>
</dbReference>
<proteinExistence type="inferred from homology"/>
<dbReference type="EMBL" id="JACCEM010000004">
    <property type="protein sequence ID" value="NYT49364.1"/>
    <property type="molecule type" value="Genomic_DNA"/>
</dbReference>
<dbReference type="CDD" id="cd06558">
    <property type="entry name" value="crotonase-like"/>
    <property type="match status" value="1"/>
</dbReference>